<dbReference type="SMART" id="SM00342">
    <property type="entry name" value="HTH_ARAC"/>
    <property type="match status" value="1"/>
</dbReference>
<evidence type="ECO:0000256" key="2">
    <source>
        <dbReference type="ARBA" id="ARBA00023125"/>
    </source>
</evidence>
<evidence type="ECO:0000313" key="6">
    <source>
        <dbReference type="Proteomes" id="UP000281708"/>
    </source>
</evidence>
<proteinExistence type="predicted"/>
<dbReference type="PANTHER" id="PTHR46796:SF6">
    <property type="entry name" value="ARAC SUBFAMILY"/>
    <property type="match status" value="1"/>
</dbReference>
<evidence type="ECO:0000256" key="3">
    <source>
        <dbReference type="ARBA" id="ARBA00023163"/>
    </source>
</evidence>
<comment type="caution">
    <text evidence="5">The sequence shown here is derived from an EMBL/GenBank/DDBJ whole genome shotgun (WGS) entry which is preliminary data.</text>
</comment>
<keyword evidence="3" id="KW-0804">Transcription</keyword>
<dbReference type="Gene3D" id="1.10.10.60">
    <property type="entry name" value="Homeodomain-like"/>
    <property type="match status" value="1"/>
</dbReference>
<dbReference type="InterPro" id="IPR009057">
    <property type="entry name" value="Homeodomain-like_sf"/>
</dbReference>
<feature type="domain" description="HTH araC/xylS-type" evidence="4">
    <location>
        <begin position="213"/>
        <end position="314"/>
    </location>
</feature>
<dbReference type="InterPro" id="IPR018060">
    <property type="entry name" value="HTH_AraC"/>
</dbReference>
<keyword evidence="6" id="KW-1185">Reference proteome</keyword>
<dbReference type="InterPro" id="IPR020449">
    <property type="entry name" value="Tscrpt_reg_AraC-type_HTH"/>
</dbReference>
<dbReference type="GO" id="GO:0003700">
    <property type="term" value="F:DNA-binding transcription factor activity"/>
    <property type="evidence" value="ECO:0007669"/>
    <property type="project" value="InterPro"/>
</dbReference>
<sequence length="318" mass="34719">MTAEPSGGRDGTFAEWEHQICRTFVPLQARPPGDGAAAFRGAVASATLGTVTIADVTASHAVVERTPRLIRLDDPELYKFGLQQSGTCVIEQDQRQARLQPGDLAIYDTSRSYRIRFSDDFRMTVAMFPRSLVHLPADQMASLTAVRLAGNQGLATLIGPLMRGLSADMSADGGVIAAHLGDAVVDLVTAAFAQQLSAVAPVDSPAGHRVLVRQVLRFIDENLHDPELSSRSVATAHFVSLRQLQKVFEAEGEPVSTIIRNRRLDRCRRDLTDPRLRSETIAVIGSRWGFADAAHFSRLFRSTYGASPREYRLAHSAT</sequence>
<dbReference type="OrthoDB" id="9799345at2"/>
<gene>
    <name evidence="5" type="ORF">D9V37_04625</name>
</gene>
<dbReference type="PRINTS" id="PR00032">
    <property type="entry name" value="HTHARAC"/>
</dbReference>
<dbReference type="Pfam" id="PF14525">
    <property type="entry name" value="AraC_binding_2"/>
    <property type="match status" value="1"/>
</dbReference>
<dbReference type="PANTHER" id="PTHR46796">
    <property type="entry name" value="HTH-TYPE TRANSCRIPTIONAL ACTIVATOR RHAS-RELATED"/>
    <property type="match status" value="1"/>
</dbReference>
<dbReference type="Proteomes" id="UP000281708">
    <property type="component" value="Unassembled WGS sequence"/>
</dbReference>
<dbReference type="PROSITE" id="PS01124">
    <property type="entry name" value="HTH_ARAC_FAMILY_2"/>
    <property type="match status" value="1"/>
</dbReference>
<dbReference type="SUPFAM" id="SSF46689">
    <property type="entry name" value="Homeodomain-like"/>
    <property type="match status" value="1"/>
</dbReference>
<keyword evidence="1" id="KW-0805">Transcription regulation</keyword>
<evidence type="ECO:0000313" key="5">
    <source>
        <dbReference type="EMBL" id="RLV50340.1"/>
    </source>
</evidence>
<reference evidence="5 6" key="1">
    <citation type="submission" date="2018-10" db="EMBL/GenBank/DDBJ databases">
        <title>Marmoricola sp. 4Q3S-7 whole genome shotgun sequence.</title>
        <authorList>
            <person name="Li F."/>
        </authorList>
    </citation>
    <scope>NUCLEOTIDE SEQUENCE [LARGE SCALE GENOMIC DNA]</scope>
    <source>
        <strain evidence="5 6">4Q3S-7</strain>
    </source>
</reference>
<protein>
    <submittedName>
        <fullName evidence="5">Helix-turn-helix domain-containing protein</fullName>
    </submittedName>
</protein>
<keyword evidence="2" id="KW-0238">DNA-binding</keyword>
<evidence type="ECO:0000259" key="4">
    <source>
        <dbReference type="PROSITE" id="PS01124"/>
    </source>
</evidence>
<dbReference type="InterPro" id="IPR035418">
    <property type="entry name" value="AraC-bd_2"/>
</dbReference>
<dbReference type="Pfam" id="PF12833">
    <property type="entry name" value="HTH_18"/>
    <property type="match status" value="1"/>
</dbReference>
<organism evidence="5 6">
    <name type="scientific">Nocardioides mangrovicus</name>
    <dbReference type="NCBI Taxonomy" id="2478913"/>
    <lineage>
        <taxon>Bacteria</taxon>
        <taxon>Bacillati</taxon>
        <taxon>Actinomycetota</taxon>
        <taxon>Actinomycetes</taxon>
        <taxon>Propionibacteriales</taxon>
        <taxon>Nocardioidaceae</taxon>
        <taxon>Nocardioides</taxon>
    </lineage>
</organism>
<evidence type="ECO:0000256" key="1">
    <source>
        <dbReference type="ARBA" id="ARBA00023015"/>
    </source>
</evidence>
<dbReference type="RefSeq" id="WP_121804995.1">
    <property type="nucleotide sequence ID" value="NZ_RDBE01000002.1"/>
</dbReference>
<name>A0A3L8P4R2_9ACTN</name>
<dbReference type="InterPro" id="IPR050204">
    <property type="entry name" value="AraC_XylS_family_regulators"/>
</dbReference>
<accession>A0A3L8P4R2</accession>
<dbReference type="GO" id="GO:0043565">
    <property type="term" value="F:sequence-specific DNA binding"/>
    <property type="evidence" value="ECO:0007669"/>
    <property type="project" value="InterPro"/>
</dbReference>
<dbReference type="AlphaFoldDB" id="A0A3L8P4R2"/>
<dbReference type="EMBL" id="RDBE01000002">
    <property type="protein sequence ID" value="RLV50340.1"/>
    <property type="molecule type" value="Genomic_DNA"/>
</dbReference>